<dbReference type="PANTHER" id="PTHR31937:SF2">
    <property type="entry name" value="TRANSMEMBRANE PROTEIN 163"/>
    <property type="match status" value="1"/>
</dbReference>
<feature type="domain" description="Cation efflux protein transmembrane" evidence="12">
    <location>
        <begin position="5"/>
        <end position="147"/>
    </location>
</feature>
<evidence type="ECO:0000259" key="12">
    <source>
        <dbReference type="Pfam" id="PF01545"/>
    </source>
</evidence>
<dbReference type="InterPro" id="IPR027469">
    <property type="entry name" value="Cation_efflux_TMD_sf"/>
</dbReference>
<feature type="transmembrane region" description="Helical" evidence="11">
    <location>
        <begin position="90"/>
        <end position="108"/>
    </location>
</feature>
<evidence type="ECO:0000256" key="2">
    <source>
        <dbReference type="ARBA" id="ARBA00004644"/>
    </source>
</evidence>
<dbReference type="SUPFAM" id="SSF161111">
    <property type="entry name" value="Cation efflux protein transmembrane domain-like"/>
    <property type="match status" value="1"/>
</dbReference>
<keyword evidence="5" id="KW-0967">Endosome</keyword>
<keyword evidence="4 11" id="KW-0812">Transmembrane</keyword>
<comment type="caution">
    <text evidence="13">The sequence shown here is derived from an EMBL/GenBank/DDBJ whole genome shotgun (WGS) entry which is preliminary data.</text>
</comment>
<feature type="transmembrane region" description="Helical" evidence="11">
    <location>
        <begin position="62"/>
        <end position="84"/>
    </location>
</feature>
<evidence type="ECO:0000256" key="6">
    <source>
        <dbReference type="ARBA" id="ARBA00022833"/>
    </source>
</evidence>
<dbReference type="InterPro" id="IPR026765">
    <property type="entry name" value="Tmem163"/>
</dbReference>
<evidence type="ECO:0000256" key="11">
    <source>
        <dbReference type="SAM" id="Phobius"/>
    </source>
</evidence>
<comment type="similarity">
    <text evidence="3">Belongs to the TMEM163 family.</text>
</comment>
<feature type="transmembrane region" description="Helical" evidence="11">
    <location>
        <begin position="128"/>
        <end position="150"/>
    </location>
</feature>
<keyword evidence="7 11" id="KW-1133">Transmembrane helix</keyword>
<keyword evidence="9 11" id="KW-0472">Membrane</keyword>
<evidence type="ECO:0000256" key="10">
    <source>
        <dbReference type="ARBA" id="ARBA00023329"/>
    </source>
</evidence>
<feature type="transmembrane region" description="Helical" evidence="11">
    <location>
        <begin position="18"/>
        <end position="41"/>
    </location>
</feature>
<evidence type="ECO:0000256" key="3">
    <source>
        <dbReference type="ARBA" id="ARBA00008731"/>
    </source>
</evidence>
<dbReference type="Gene3D" id="1.20.1510.10">
    <property type="entry name" value="Cation efflux protein transmembrane domain"/>
    <property type="match status" value="1"/>
</dbReference>
<gene>
    <name evidence="13" type="ORF">RM528_34735</name>
</gene>
<feature type="non-terminal residue" evidence="13">
    <location>
        <position position="151"/>
    </location>
</feature>
<name>A0ABU2QSJ8_9ACTN</name>
<accession>A0ABU2QSJ8</accession>
<dbReference type="Proteomes" id="UP001180503">
    <property type="component" value="Unassembled WGS sequence"/>
</dbReference>
<evidence type="ECO:0000256" key="9">
    <source>
        <dbReference type="ARBA" id="ARBA00023136"/>
    </source>
</evidence>
<proteinExistence type="inferred from homology"/>
<dbReference type="InterPro" id="IPR058533">
    <property type="entry name" value="Cation_efflux_TM"/>
</dbReference>
<evidence type="ECO:0000313" key="14">
    <source>
        <dbReference type="Proteomes" id="UP001180503"/>
    </source>
</evidence>
<organism evidence="13 14">
    <name type="scientific">Streptomyces edwardsiae</name>
    <dbReference type="NCBI Taxonomy" id="3075527"/>
    <lineage>
        <taxon>Bacteria</taxon>
        <taxon>Bacillati</taxon>
        <taxon>Actinomycetota</taxon>
        <taxon>Actinomycetes</taxon>
        <taxon>Kitasatosporales</taxon>
        <taxon>Streptomycetaceae</taxon>
        <taxon>Streptomyces</taxon>
    </lineage>
</organism>
<dbReference type="PANTHER" id="PTHR31937">
    <property type="entry name" value="TRANSMEMBRANE PROTEIN 163"/>
    <property type="match status" value="1"/>
</dbReference>
<evidence type="ECO:0000256" key="7">
    <source>
        <dbReference type="ARBA" id="ARBA00022989"/>
    </source>
</evidence>
<keyword evidence="6" id="KW-0862">Zinc</keyword>
<sequence>MIVEAAVAIGSGVAAGSLLLLAFGIDSIIELASAVVLIWRLDVELRRGEVFAENAERTAARIGAVLLFALAIYVVATAVWKLWSQEGAEFSLAGLIVSVVAIPVMYVLSRRKLRLADVLGSRALRADAIESITCGWLAAVVVVGLGAQLVL</sequence>
<evidence type="ECO:0000256" key="5">
    <source>
        <dbReference type="ARBA" id="ARBA00022753"/>
    </source>
</evidence>
<reference evidence="14" key="1">
    <citation type="submission" date="2023-07" db="EMBL/GenBank/DDBJ databases">
        <title>30 novel species of actinomycetes from the DSMZ collection.</title>
        <authorList>
            <person name="Nouioui I."/>
        </authorList>
    </citation>
    <scope>NUCLEOTIDE SEQUENCE [LARGE SCALE GENOMIC DNA]</scope>
    <source>
        <strain evidence="14">DSM 41635</strain>
    </source>
</reference>
<keyword evidence="8" id="KW-0770">Synapse</keyword>
<evidence type="ECO:0000256" key="1">
    <source>
        <dbReference type="ARBA" id="ARBA00004146"/>
    </source>
</evidence>
<comment type="subcellular location">
    <subcellularLocation>
        <location evidence="2">Cytoplasmic vesicle</location>
        <location evidence="2">Secretory vesicle</location>
        <location evidence="2">Synaptic vesicle membrane</location>
        <topology evidence="2">Multi-pass membrane protein</topology>
    </subcellularLocation>
    <subcellularLocation>
        <location evidence="1">Early endosome membrane</location>
    </subcellularLocation>
</comment>
<evidence type="ECO:0000313" key="13">
    <source>
        <dbReference type="EMBL" id="MDT0406998.1"/>
    </source>
</evidence>
<keyword evidence="10" id="KW-0968">Cytoplasmic vesicle</keyword>
<evidence type="ECO:0000256" key="4">
    <source>
        <dbReference type="ARBA" id="ARBA00022692"/>
    </source>
</evidence>
<dbReference type="EMBL" id="JAVRFB010000245">
    <property type="protein sequence ID" value="MDT0406998.1"/>
    <property type="molecule type" value="Genomic_DNA"/>
</dbReference>
<protein>
    <submittedName>
        <fullName evidence="13">Cation transporter</fullName>
    </submittedName>
</protein>
<dbReference type="Pfam" id="PF01545">
    <property type="entry name" value="Cation_efflux"/>
    <property type="match status" value="1"/>
</dbReference>
<dbReference type="RefSeq" id="WP_311711694.1">
    <property type="nucleotide sequence ID" value="NZ_JAVRFB010000245.1"/>
</dbReference>
<evidence type="ECO:0000256" key="8">
    <source>
        <dbReference type="ARBA" id="ARBA00023018"/>
    </source>
</evidence>